<dbReference type="eggNOG" id="ENOG5032YID">
    <property type="taxonomic scope" value="Bacteria"/>
</dbReference>
<dbReference type="HOGENOM" id="CLU_204045_0_0_3"/>
<dbReference type="EMBL" id="CP001344">
    <property type="protein sequence ID" value="ACL44891.1"/>
    <property type="molecule type" value="Genomic_DNA"/>
</dbReference>
<keyword evidence="1" id="KW-1133">Transmembrane helix</keyword>
<sequence>MTPKSTAFLGVSCVAFIAAVGSVFELSSGAAQLGNLTTAVILALSVPLGITLFIAAVREARTHQG</sequence>
<dbReference type="KEGG" id="cyn:Cyan7425_2534"/>
<proteinExistence type="predicted"/>
<gene>
    <name evidence="2" type="ordered locus">Cyan7425_2534</name>
</gene>
<organism evidence="2">
    <name type="scientific">Cyanothece sp. (strain PCC 7425 / ATCC 29141)</name>
    <dbReference type="NCBI Taxonomy" id="395961"/>
    <lineage>
        <taxon>Bacteria</taxon>
        <taxon>Bacillati</taxon>
        <taxon>Cyanobacteriota</taxon>
        <taxon>Cyanophyceae</taxon>
        <taxon>Gomontiellales</taxon>
        <taxon>Cyanothecaceae</taxon>
        <taxon>Cyanothece</taxon>
    </lineage>
</organism>
<protein>
    <submittedName>
        <fullName evidence="2">Uncharacterized protein</fullName>
    </submittedName>
</protein>
<feature type="transmembrane region" description="Helical" evidence="1">
    <location>
        <begin position="36"/>
        <end position="57"/>
    </location>
</feature>
<name>B8HY88_CYAP4</name>
<dbReference type="STRING" id="395961.Cyan7425_2534"/>
<feature type="transmembrane region" description="Helical" evidence="1">
    <location>
        <begin position="7"/>
        <end position="24"/>
    </location>
</feature>
<reference evidence="2" key="1">
    <citation type="submission" date="2009-01" db="EMBL/GenBank/DDBJ databases">
        <title>Complete sequence of chromosome Cyanothece sp. PCC 7425.</title>
        <authorList>
            <consortium name="US DOE Joint Genome Institute"/>
            <person name="Lucas S."/>
            <person name="Copeland A."/>
            <person name="Lapidus A."/>
            <person name="Glavina del Rio T."/>
            <person name="Dalin E."/>
            <person name="Tice H."/>
            <person name="Bruce D."/>
            <person name="Goodwin L."/>
            <person name="Pitluck S."/>
            <person name="Sims D."/>
            <person name="Meineke L."/>
            <person name="Brettin T."/>
            <person name="Detter J.C."/>
            <person name="Han C."/>
            <person name="Larimer F."/>
            <person name="Land M."/>
            <person name="Hauser L."/>
            <person name="Kyrpides N."/>
            <person name="Ovchinnikova G."/>
            <person name="Liberton M."/>
            <person name="Stoeckel J."/>
            <person name="Banerjee A."/>
            <person name="Singh A."/>
            <person name="Page L."/>
            <person name="Sato H."/>
            <person name="Zhao L."/>
            <person name="Sherman L."/>
            <person name="Pakrasi H."/>
            <person name="Richardson P."/>
        </authorList>
    </citation>
    <scope>NUCLEOTIDE SEQUENCE</scope>
    <source>
        <strain evidence="2">PCC 7425</strain>
    </source>
</reference>
<keyword evidence="1" id="KW-0812">Transmembrane</keyword>
<dbReference type="AlphaFoldDB" id="B8HY88"/>
<keyword evidence="1" id="KW-0472">Membrane</keyword>
<evidence type="ECO:0000256" key="1">
    <source>
        <dbReference type="SAM" id="Phobius"/>
    </source>
</evidence>
<dbReference type="OrthoDB" id="515719at2"/>
<accession>B8HY88</accession>
<evidence type="ECO:0000313" key="2">
    <source>
        <dbReference type="EMBL" id="ACL44891.1"/>
    </source>
</evidence>